<organism evidence="1 2">
    <name type="scientific">Ornithinibacillus hominis</name>
    <dbReference type="NCBI Taxonomy" id="2763055"/>
    <lineage>
        <taxon>Bacteria</taxon>
        <taxon>Bacillati</taxon>
        <taxon>Bacillota</taxon>
        <taxon>Bacilli</taxon>
        <taxon>Bacillales</taxon>
        <taxon>Bacillaceae</taxon>
        <taxon>Ornithinibacillus</taxon>
    </lineage>
</organism>
<name>A0A923L833_9BACI</name>
<sequence>MNHILSHNPSIHQLELDYYQSYSADRYTNSDNNNFTILIPFQKEFVNRDYLYNGHIERYPQLIDDVIEHTLKIKRYDILSYYHDHNNSPSVRSLHTAKLLFLINGKFYYYNIYEEQLLLVSHSNIDEKYFKRDKLYIFGVSDVLNLARFYSEFALYASLLDAGHLLYNVKNVLLNKNIDFLQYKEINSKYIYKHINIDQRYSYISFGLEISLQNKVNLWTGCKSYSTGRDMRISISHNELRKSKYLDDLLNHYNSSVYQDKFSIKTDNIPFFPLSSKLIRNSAHTTIGNHNYGEKFESFIPEDVLHYLMKSKKLFSSNGMEYCFLLKDDNGECIYWADSTTSNVKIDFRKVMHDDHKFFDFKSYRIVFVCFSHRECVLENGLKNHLITSSELMQLVSLYAASIGYAFRPMKNHNDHYLKNLLNLNSNYEINFIGVVCNSPIQQLSYFIR</sequence>
<keyword evidence="2" id="KW-1185">Reference proteome</keyword>
<evidence type="ECO:0000313" key="1">
    <source>
        <dbReference type="EMBL" id="MBC5638298.1"/>
    </source>
</evidence>
<protein>
    <recommendedName>
        <fullName evidence="3">Nitroreductase domain-containing protein</fullName>
    </recommendedName>
</protein>
<comment type="caution">
    <text evidence="1">The sequence shown here is derived from an EMBL/GenBank/DDBJ whole genome shotgun (WGS) entry which is preliminary data.</text>
</comment>
<evidence type="ECO:0000313" key="2">
    <source>
        <dbReference type="Proteomes" id="UP000637359"/>
    </source>
</evidence>
<proteinExistence type="predicted"/>
<dbReference type="RefSeq" id="WP_186871007.1">
    <property type="nucleotide sequence ID" value="NZ_JACOOL010000014.1"/>
</dbReference>
<gene>
    <name evidence="1" type="ORF">H8S33_16070</name>
</gene>
<accession>A0A923L833</accession>
<dbReference type="EMBL" id="JACOOL010000014">
    <property type="protein sequence ID" value="MBC5638298.1"/>
    <property type="molecule type" value="Genomic_DNA"/>
</dbReference>
<reference evidence="1" key="1">
    <citation type="submission" date="2020-08" db="EMBL/GenBank/DDBJ databases">
        <title>Genome public.</title>
        <authorList>
            <person name="Liu C."/>
            <person name="Sun Q."/>
        </authorList>
    </citation>
    <scope>NUCLEOTIDE SEQUENCE</scope>
    <source>
        <strain evidence="1">BX22</strain>
    </source>
</reference>
<dbReference type="AlphaFoldDB" id="A0A923L833"/>
<evidence type="ECO:0008006" key="3">
    <source>
        <dbReference type="Google" id="ProtNLM"/>
    </source>
</evidence>
<dbReference type="Proteomes" id="UP000637359">
    <property type="component" value="Unassembled WGS sequence"/>
</dbReference>